<evidence type="ECO:0000313" key="17">
    <source>
        <dbReference type="Proteomes" id="UP000036932"/>
    </source>
</evidence>
<dbReference type="InterPro" id="IPR002220">
    <property type="entry name" value="DapA-like"/>
</dbReference>
<dbReference type="HAMAP" id="MF_00418">
    <property type="entry name" value="DapA"/>
    <property type="match status" value="1"/>
</dbReference>
<dbReference type="Pfam" id="PF00701">
    <property type="entry name" value="DHDPS"/>
    <property type="match status" value="1"/>
</dbReference>
<keyword evidence="8 12" id="KW-0457">Lysine biosynthesis</keyword>
<evidence type="ECO:0000256" key="7">
    <source>
        <dbReference type="ARBA" id="ARBA00022915"/>
    </source>
</evidence>
<feature type="binding site" evidence="12 15">
    <location>
        <position position="50"/>
    </location>
    <ligand>
        <name>pyruvate</name>
        <dbReference type="ChEBI" id="CHEBI:15361"/>
    </ligand>
</feature>
<dbReference type="Gene3D" id="3.20.20.70">
    <property type="entry name" value="Aldolase class I"/>
    <property type="match status" value="1"/>
</dbReference>
<comment type="caution">
    <text evidence="12">Was originally thought to be a dihydrodipicolinate synthase (DHDPS), catalyzing the condensation of (S)-aspartate-beta-semialdehyde [(S)-ASA] and pyruvate to dihydrodipicolinate (DHDP). However, it was shown in E.coli that the product of the enzymatic reaction is not dihydrodipicolinate but in fact (4S)-4-hydroxy-2,3,4,5-tetrahydro-(2S)-dipicolinic acid (HTPA), and that the consecutive dehydration reaction leading to DHDP is not spontaneous but catalyzed by DapB.</text>
</comment>
<sequence>MLNQQDLQGIYVPVITPFLETGELDFLSYHRYLKSLLTHEIQGLVINGTTAEAPTVAWEEVVQIVQETRKGLDGRQMPLIIGTGTNDTVSSIKRTELAGQIGAEAVMIVTPYYSRPSTEGIVQHFQKVAEVGVPIIVYEVPSRTGIRLPVDAIRRIMDIPGVIGMKDSTSGTELIRSLAPYDTKPILCGDDIHFHDLLCHGATGGILASANVNTEVYIQIFRLALQGDYPRAEKLFDVLKPYIHKLFEESNPAPLKWLLARQGLISTDTLRLPMGPITDELKLSFDKLLHEQHEPIH</sequence>
<evidence type="ECO:0000256" key="1">
    <source>
        <dbReference type="ARBA" id="ARBA00003294"/>
    </source>
</evidence>
<evidence type="ECO:0000256" key="13">
    <source>
        <dbReference type="PIRNR" id="PIRNR001365"/>
    </source>
</evidence>
<keyword evidence="7 12" id="KW-0220">Diaminopimelate biosynthesis</keyword>
<dbReference type="PRINTS" id="PR00146">
    <property type="entry name" value="DHPICSNTHASE"/>
</dbReference>
<dbReference type="EMBL" id="LIUT01000001">
    <property type="protein sequence ID" value="KOR89670.1"/>
    <property type="molecule type" value="Genomic_DNA"/>
</dbReference>
<feature type="binding site" evidence="12 15">
    <location>
        <position position="206"/>
    </location>
    <ligand>
        <name>pyruvate</name>
        <dbReference type="ChEBI" id="CHEBI:15361"/>
    </ligand>
</feature>
<dbReference type="EC" id="4.3.3.7" evidence="4 12"/>
<keyword evidence="9 12" id="KW-0456">Lyase</keyword>
<evidence type="ECO:0000256" key="2">
    <source>
        <dbReference type="ARBA" id="ARBA00005120"/>
    </source>
</evidence>
<evidence type="ECO:0000256" key="5">
    <source>
        <dbReference type="ARBA" id="ARBA00022490"/>
    </source>
</evidence>
<protein>
    <recommendedName>
        <fullName evidence="4 12">4-hydroxy-tetrahydrodipicolinate synthase</fullName>
        <shortName evidence="12">HTPA synthase</shortName>
        <ecNumber evidence="4 12">4.3.3.7</ecNumber>
    </recommendedName>
</protein>
<comment type="pathway">
    <text evidence="2 12">Amino-acid biosynthesis; L-lysine biosynthesis via DAP pathway; (S)-tetrahydrodipicolinate from L-aspartate: step 3/4.</text>
</comment>
<dbReference type="GO" id="GO:0019877">
    <property type="term" value="P:diaminopimelate biosynthetic process"/>
    <property type="evidence" value="ECO:0007669"/>
    <property type="project" value="UniProtKB-UniRule"/>
</dbReference>
<dbReference type="InterPro" id="IPR005263">
    <property type="entry name" value="DapA"/>
</dbReference>
<dbReference type="NCBIfam" id="TIGR00674">
    <property type="entry name" value="dapA"/>
    <property type="match status" value="1"/>
</dbReference>
<dbReference type="CDD" id="cd00950">
    <property type="entry name" value="DHDPS"/>
    <property type="match status" value="1"/>
</dbReference>
<evidence type="ECO:0000256" key="8">
    <source>
        <dbReference type="ARBA" id="ARBA00023154"/>
    </source>
</evidence>
<keyword evidence="5 12" id="KW-0963">Cytoplasm</keyword>
<accession>A0A0M1P5T2</accession>
<dbReference type="InterPro" id="IPR013785">
    <property type="entry name" value="Aldolase_TIM"/>
</dbReference>
<evidence type="ECO:0000256" key="12">
    <source>
        <dbReference type="HAMAP-Rule" id="MF_00418"/>
    </source>
</evidence>
<name>A0A0M1P5T2_9BACL</name>
<evidence type="ECO:0000256" key="6">
    <source>
        <dbReference type="ARBA" id="ARBA00022605"/>
    </source>
</evidence>
<comment type="similarity">
    <text evidence="3 12 13">Belongs to the DapA family.</text>
</comment>
<dbReference type="GO" id="GO:0009089">
    <property type="term" value="P:lysine biosynthetic process via diaminopimelate"/>
    <property type="evidence" value="ECO:0007669"/>
    <property type="project" value="UniProtKB-UniRule"/>
</dbReference>
<keyword evidence="17" id="KW-1185">Reference proteome</keyword>
<dbReference type="GO" id="GO:0005737">
    <property type="term" value="C:cytoplasm"/>
    <property type="evidence" value="ECO:0007669"/>
    <property type="project" value="UniProtKB-SubCell"/>
</dbReference>
<evidence type="ECO:0000313" key="16">
    <source>
        <dbReference type="EMBL" id="KOR89670.1"/>
    </source>
</evidence>
<comment type="subunit">
    <text evidence="12">Homotetramer; dimer of dimers.</text>
</comment>
<keyword evidence="6 12" id="KW-0028">Amino-acid biosynthesis</keyword>
<evidence type="ECO:0000256" key="15">
    <source>
        <dbReference type="PIRSR" id="PIRSR001365-2"/>
    </source>
</evidence>
<dbReference type="SMART" id="SM01130">
    <property type="entry name" value="DHDPS"/>
    <property type="match status" value="1"/>
</dbReference>
<evidence type="ECO:0000256" key="10">
    <source>
        <dbReference type="ARBA" id="ARBA00023270"/>
    </source>
</evidence>
<evidence type="ECO:0000256" key="11">
    <source>
        <dbReference type="ARBA" id="ARBA00047836"/>
    </source>
</evidence>
<dbReference type="PANTHER" id="PTHR12128">
    <property type="entry name" value="DIHYDRODIPICOLINATE SYNTHASE"/>
    <property type="match status" value="1"/>
</dbReference>
<dbReference type="SUPFAM" id="SSF51569">
    <property type="entry name" value="Aldolase"/>
    <property type="match status" value="1"/>
</dbReference>
<comment type="caution">
    <text evidence="16">The sequence shown here is derived from an EMBL/GenBank/DDBJ whole genome shotgun (WGS) entry which is preliminary data.</text>
</comment>
<keyword evidence="10 12" id="KW-0704">Schiff base</keyword>
<feature type="site" description="Part of a proton relay during catalysis" evidence="12">
    <location>
        <position position="113"/>
    </location>
</feature>
<dbReference type="OrthoDB" id="9782828at2"/>
<evidence type="ECO:0000256" key="3">
    <source>
        <dbReference type="ARBA" id="ARBA00007592"/>
    </source>
</evidence>
<evidence type="ECO:0000256" key="4">
    <source>
        <dbReference type="ARBA" id="ARBA00012086"/>
    </source>
</evidence>
<evidence type="ECO:0000256" key="9">
    <source>
        <dbReference type="ARBA" id="ARBA00023239"/>
    </source>
</evidence>
<feature type="active site" description="Schiff-base intermediate with substrate" evidence="12 14">
    <location>
        <position position="166"/>
    </location>
</feature>
<reference evidence="17" key="1">
    <citation type="submission" date="2015-08" db="EMBL/GenBank/DDBJ databases">
        <title>Genome sequencing project for genomic taxonomy and phylogenomics of Bacillus-like bacteria.</title>
        <authorList>
            <person name="Liu B."/>
            <person name="Wang J."/>
            <person name="Zhu Y."/>
            <person name="Liu G."/>
            <person name="Chen Q."/>
            <person name="Chen Z."/>
            <person name="Lan J."/>
            <person name="Che J."/>
            <person name="Ge C."/>
            <person name="Shi H."/>
            <person name="Pan Z."/>
            <person name="Liu X."/>
        </authorList>
    </citation>
    <scope>NUCLEOTIDE SEQUENCE [LARGE SCALE GENOMIC DNA]</scope>
    <source>
        <strain evidence="17">FJAT-22460</strain>
    </source>
</reference>
<comment type="function">
    <text evidence="1 12">Catalyzes the condensation of (S)-aspartate-beta-semialdehyde [(S)-ASA] and pyruvate to 4-hydroxy-tetrahydrodipicolinate (HTPA).</text>
</comment>
<comment type="subcellular location">
    <subcellularLocation>
        <location evidence="12">Cytoplasm</location>
    </subcellularLocation>
</comment>
<feature type="site" description="Part of a proton relay during catalysis" evidence="12">
    <location>
        <position position="49"/>
    </location>
</feature>
<organism evidence="16 17">
    <name type="scientific">Paenibacillus solani</name>
    <dbReference type="NCBI Taxonomy" id="1705565"/>
    <lineage>
        <taxon>Bacteria</taxon>
        <taxon>Bacillati</taxon>
        <taxon>Bacillota</taxon>
        <taxon>Bacilli</taxon>
        <taxon>Bacillales</taxon>
        <taxon>Paenibacillaceae</taxon>
        <taxon>Paenibacillus</taxon>
    </lineage>
</organism>
<dbReference type="GO" id="GO:0008840">
    <property type="term" value="F:4-hydroxy-tetrahydrodipicolinate synthase activity"/>
    <property type="evidence" value="ECO:0007669"/>
    <property type="project" value="UniProtKB-UniRule"/>
</dbReference>
<dbReference type="Proteomes" id="UP000036932">
    <property type="component" value="Unassembled WGS sequence"/>
</dbReference>
<dbReference type="PIRSF" id="PIRSF001365">
    <property type="entry name" value="DHDPS"/>
    <property type="match status" value="1"/>
</dbReference>
<dbReference type="RefSeq" id="WP_054402702.1">
    <property type="nucleotide sequence ID" value="NZ_LIUT01000001.1"/>
</dbReference>
<dbReference type="AlphaFoldDB" id="A0A0M1P5T2"/>
<gene>
    <name evidence="12" type="primary">dapA</name>
    <name evidence="16" type="ORF">AM231_11350</name>
</gene>
<comment type="catalytic activity">
    <reaction evidence="11 12">
        <text>L-aspartate 4-semialdehyde + pyruvate = (2S,4S)-4-hydroxy-2,3,4,5-tetrahydrodipicolinate + H2O + H(+)</text>
        <dbReference type="Rhea" id="RHEA:34171"/>
        <dbReference type="ChEBI" id="CHEBI:15361"/>
        <dbReference type="ChEBI" id="CHEBI:15377"/>
        <dbReference type="ChEBI" id="CHEBI:15378"/>
        <dbReference type="ChEBI" id="CHEBI:67139"/>
        <dbReference type="ChEBI" id="CHEBI:537519"/>
        <dbReference type="EC" id="4.3.3.7"/>
    </reaction>
</comment>
<dbReference type="PANTHER" id="PTHR12128:SF66">
    <property type="entry name" value="4-HYDROXY-2-OXOGLUTARATE ALDOLASE, MITOCHONDRIAL"/>
    <property type="match status" value="1"/>
</dbReference>
<dbReference type="UniPathway" id="UPA00034">
    <property type="reaction ID" value="UER00017"/>
</dbReference>
<proteinExistence type="inferred from homology"/>
<evidence type="ECO:0000256" key="14">
    <source>
        <dbReference type="PIRSR" id="PIRSR001365-1"/>
    </source>
</evidence>
<feature type="active site" description="Proton donor/acceptor" evidence="12 14">
    <location>
        <position position="138"/>
    </location>
</feature>
<dbReference type="PATRIC" id="fig|1705565.3.peg.4274"/>